<gene>
    <name evidence="1" type="ORF">CWI39_1305p0010</name>
</gene>
<dbReference type="AlphaFoldDB" id="A0A4Q9L3P6"/>
<protein>
    <submittedName>
        <fullName evidence="1">Uncharacterized protein</fullName>
    </submittedName>
</protein>
<dbReference type="Proteomes" id="UP000293045">
    <property type="component" value="Unassembled WGS sequence"/>
</dbReference>
<dbReference type="EMBL" id="PIXR01001305">
    <property type="protein sequence ID" value="TBU01786.1"/>
    <property type="molecule type" value="Genomic_DNA"/>
</dbReference>
<comment type="caution">
    <text evidence="1">The sequence shown here is derived from an EMBL/GenBank/DDBJ whole genome shotgun (WGS) entry which is preliminary data.</text>
</comment>
<name>A0A4Q9L3P6_9MICR</name>
<evidence type="ECO:0000313" key="1">
    <source>
        <dbReference type="EMBL" id="TBU01786.1"/>
    </source>
</evidence>
<dbReference type="VEuPathDB" id="MicrosporidiaDB:CWI39_1305p0010"/>
<reference evidence="1 2" key="1">
    <citation type="submission" date="2017-12" db="EMBL/GenBank/DDBJ databases">
        <authorList>
            <person name="Pombert J.-F."/>
            <person name="Haag K.L."/>
            <person name="Ebert D."/>
        </authorList>
    </citation>
    <scope>NUCLEOTIDE SEQUENCE [LARGE SCALE GENOMIC DNA]</scope>
    <source>
        <strain evidence="1">IL-BN-2</strain>
    </source>
</reference>
<organism evidence="1 2">
    <name type="scientific">Hamiltosporidium magnivora</name>
    <dbReference type="NCBI Taxonomy" id="148818"/>
    <lineage>
        <taxon>Eukaryota</taxon>
        <taxon>Fungi</taxon>
        <taxon>Fungi incertae sedis</taxon>
        <taxon>Microsporidia</taxon>
        <taxon>Dubosqiidae</taxon>
        <taxon>Hamiltosporidium</taxon>
    </lineage>
</organism>
<accession>A0A4Q9L3P6</accession>
<proteinExistence type="predicted"/>
<dbReference type="VEuPathDB" id="MicrosporidiaDB:CWI36_0871p0010"/>
<evidence type="ECO:0000313" key="2">
    <source>
        <dbReference type="Proteomes" id="UP000293045"/>
    </source>
</evidence>
<sequence length="138" mass="15910">MRNSIIGQTRKNPNELVECKVSELINRYCDKIPQDTFQKDINTNESNGIYTIHRVILRASANKRHTTLLKQVCNEEDGVTTKDTKNILTLIFDYIAATAKKLRINSNEESYLEKAVQGLKVRNNYLKVINLIPKNFIK</sequence>